<evidence type="ECO:0000256" key="7">
    <source>
        <dbReference type="SAM" id="Phobius"/>
    </source>
</evidence>
<dbReference type="Proteomes" id="UP001199424">
    <property type="component" value="Unassembled WGS sequence"/>
</dbReference>
<evidence type="ECO:0000256" key="1">
    <source>
        <dbReference type="ARBA" id="ARBA00004651"/>
    </source>
</evidence>
<accession>A0AAE3AL31</accession>
<evidence type="ECO:0000256" key="3">
    <source>
        <dbReference type="ARBA" id="ARBA00022475"/>
    </source>
</evidence>
<feature type="transmembrane region" description="Helical" evidence="7">
    <location>
        <begin position="21"/>
        <end position="45"/>
    </location>
</feature>
<dbReference type="CDD" id="cd13144">
    <property type="entry name" value="MATE_like_4"/>
    <property type="match status" value="1"/>
</dbReference>
<dbReference type="PANTHER" id="PTHR43549:SF2">
    <property type="entry name" value="MULTIDRUG RESISTANCE PROTEIN NORM-RELATED"/>
    <property type="match status" value="1"/>
</dbReference>
<dbReference type="AlphaFoldDB" id="A0AAE3AL31"/>
<evidence type="ECO:0000256" key="5">
    <source>
        <dbReference type="ARBA" id="ARBA00022989"/>
    </source>
</evidence>
<dbReference type="EMBL" id="JAJEQC010000002">
    <property type="protein sequence ID" value="MCC2135988.1"/>
    <property type="molecule type" value="Genomic_DNA"/>
</dbReference>
<keyword evidence="4 7" id="KW-0812">Transmembrane</keyword>
<keyword evidence="3" id="KW-1003">Cell membrane</keyword>
<reference evidence="8" key="1">
    <citation type="submission" date="2021-10" db="EMBL/GenBank/DDBJ databases">
        <title>Anaerobic single-cell dispensing facilitates the cultivation of human gut bacteria.</title>
        <authorList>
            <person name="Afrizal A."/>
        </authorList>
    </citation>
    <scope>NUCLEOTIDE SEQUENCE</scope>
    <source>
        <strain evidence="8">CLA-AA-H250</strain>
    </source>
</reference>
<keyword evidence="6 7" id="KW-0472">Membrane</keyword>
<feature type="transmembrane region" description="Helical" evidence="7">
    <location>
        <begin position="291"/>
        <end position="313"/>
    </location>
</feature>
<organism evidence="8 9">
    <name type="scientific">Hominenteromicrobium mulieris</name>
    <dbReference type="NCBI Taxonomy" id="2885357"/>
    <lineage>
        <taxon>Bacteria</taxon>
        <taxon>Bacillati</taxon>
        <taxon>Bacillota</taxon>
        <taxon>Clostridia</taxon>
        <taxon>Eubacteriales</taxon>
        <taxon>Oscillospiraceae</taxon>
        <taxon>Hominenteromicrobium</taxon>
    </lineage>
</organism>
<keyword evidence="5 7" id="KW-1133">Transmembrane helix</keyword>
<dbReference type="InterPro" id="IPR048279">
    <property type="entry name" value="MdtK-like"/>
</dbReference>
<dbReference type="RefSeq" id="WP_308448572.1">
    <property type="nucleotide sequence ID" value="NZ_JAJEQC010000002.1"/>
</dbReference>
<evidence type="ECO:0000313" key="8">
    <source>
        <dbReference type="EMBL" id="MCC2135988.1"/>
    </source>
</evidence>
<evidence type="ECO:0000313" key="9">
    <source>
        <dbReference type="Proteomes" id="UP001199424"/>
    </source>
</evidence>
<comment type="caution">
    <text evidence="8">The sequence shown here is derived from an EMBL/GenBank/DDBJ whole genome shotgun (WGS) entry which is preliminary data.</text>
</comment>
<feature type="transmembrane region" description="Helical" evidence="7">
    <location>
        <begin position="421"/>
        <end position="445"/>
    </location>
</feature>
<dbReference type="Pfam" id="PF01554">
    <property type="entry name" value="MatE"/>
    <property type="match status" value="2"/>
</dbReference>
<feature type="transmembrane region" description="Helical" evidence="7">
    <location>
        <begin position="144"/>
        <end position="161"/>
    </location>
</feature>
<dbReference type="NCBIfam" id="TIGR00797">
    <property type="entry name" value="matE"/>
    <property type="match status" value="1"/>
</dbReference>
<feature type="transmembrane region" description="Helical" evidence="7">
    <location>
        <begin position="202"/>
        <end position="225"/>
    </location>
</feature>
<dbReference type="PANTHER" id="PTHR43549">
    <property type="entry name" value="MULTIDRUG RESISTANCE PROTEIN YPNP-RELATED"/>
    <property type="match status" value="1"/>
</dbReference>
<feature type="transmembrane region" description="Helical" evidence="7">
    <location>
        <begin position="364"/>
        <end position="386"/>
    </location>
</feature>
<evidence type="ECO:0000256" key="2">
    <source>
        <dbReference type="ARBA" id="ARBA00022448"/>
    </source>
</evidence>
<feature type="transmembrane region" description="Helical" evidence="7">
    <location>
        <begin position="106"/>
        <end position="124"/>
    </location>
</feature>
<dbReference type="PIRSF" id="PIRSF006603">
    <property type="entry name" value="DinF"/>
    <property type="match status" value="1"/>
</dbReference>
<dbReference type="GO" id="GO:0005886">
    <property type="term" value="C:plasma membrane"/>
    <property type="evidence" value="ECO:0007669"/>
    <property type="project" value="UniProtKB-SubCell"/>
</dbReference>
<protein>
    <submittedName>
        <fullName evidence="8">MATE family efflux transporter</fullName>
    </submittedName>
</protein>
<feature type="transmembrane region" description="Helical" evidence="7">
    <location>
        <begin position="65"/>
        <end position="86"/>
    </location>
</feature>
<comment type="subcellular location">
    <subcellularLocation>
        <location evidence="1">Cell membrane</location>
        <topology evidence="1">Multi-pass membrane protein</topology>
    </subcellularLocation>
</comment>
<dbReference type="InterPro" id="IPR052031">
    <property type="entry name" value="Membrane_Transporter-Flippase"/>
</dbReference>
<dbReference type="GO" id="GO:0042910">
    <property type="term" value="F:xenobiotic transmembrane transporter activity"/>
    <property type="evidence" value="ECO:0007669"/>
    <property type="project" value="InterPro"/>
</dbReference>
<gene>
    <name evidence="8" type="ORF">LKD31_03035</name>
</gene>
<feature type="transmembrane region" description="Helical" evidence="7">
    <location>
        <begin position="173"/>
        <end position="196"/>
    </location>
</feature>
<evidence type="ECO:0000256" key="4">
    <source>
        <dbReference type="ARBA" id="ARBA00022692"/>
    </source>
</evidence>
<evidence type="ECO:0000256" key="6">
    <source>
        <dbReference type="ARBA" id="ARBA00023136"/>
    </source>
</evidence>
<keyword evidence="9" id="KW-1185">Reference proteome</keyword>
<dbReference type="GO" id="GO:0015297">
    <property type="term" value="F:antiporter activity"/>
    <property type="evidence" value="ECO:0007669"/>
    <property type="project" value="InterPro"/>
</dbReference>
<dbReference type="InterPro" id="IPR002528">
    <property type="entry name" value="MATE_fam"/>
</dbReference>
<keyword evidence="2" id="KW-0813">Transport</keyword>
<name>A0AAE3AL31_9FIRM</name>
<feature type="transmembrane region" description="Helical" evidence="7">
    <location>
        <begin position="246"/>
        <end position="271"/>
    </location>
</feature>
<sequence length="467" mass="50074">MAEKTVKLEDPANNRMGSAKMLPLILTMALPAMFSMLIQALYNIVDSYFVAQVSQNALTAVSLAFPIQNLLVAFGVGTGVGVSSLISRRLGERDQEAADNAATHGIILSAITYVVFAIFGAIVARPFTALYTQDAEVLSMGTTYITIVTVASFGFFFAAVIEKMLQATGNMVMPMIIQLVGAVANIIFDPILIFNFNMGVAGAAYATVGGQILSMIVGLCILFFGNHAIALEFKGFRFHGKTMKDIYVVGLPSIVMNAIGTLMTMTMNGILAGFSAVAVNVFGVYFKLQSFVFMPVFGLTQGLMPIMGYNYGARNKKRVTGAVKIGCVIALIIEIAGLIVFEICPGTLISIFNATPELHEIGDSALRIIAIHFPMAAIGIALSTLFQATGHGMYSLVQSVMRQLVVLVPAAWLLSKISLGAVWFCFPISEFISLIVTVVFFVILYNKEIKNLNKPVNSAAATESVKG</sequence>
<feature type="transmembrane region" description="Helical" evidence="7">
    <location>
        <begin position="393"/>
        <end position="415"/>
    </location>
</feature>
<feature type="transmembrane region" description="Helical" evidence="7">
    <location>
        <begin position="325"/>
        <end position="352"/>
    </location>
</feature>
<proteinExistence type="predicted"/>